<dbReference type="EMBL" id="RCHS01003782">
    <property type="protein sequence ID" value="RMX39768.1"/>
    <property type="molecule type" value="Genomic_DNA"/>
</dbReference>
<organism evidence="1 2">
    <name type="scientific">Pocillopora damicornis</name>
    <name type="common">Cauliflower coral</name>
    <name type="synonym">Millepora damicornis</name>
    <dbReference type="NCBI Taxonomy" id="46731"/>
    <lineage>
        <taxon>Eukaryota</taxon>
        <taxon>Metazoa</taxon>
        <taxon>Cnidaria</taxon>
        <taxon>Anthozoa</taxon>
        <taxon>Hexacorallia</taxon>
        <taxon>Scleractinia</taxon>
        <taxon>Astrocoeniina</taxon>
        <taxon>Pocilloporidae</taxon>
        <taxon>Pocillopora</taxon>
    </lineage>
</organism>
<evidence type="ECO:0000313" key="1">
    <source>
        <dbReference type="EMBL" id="RMX39768.1"/>
    </source>
</evidence>
<dbReference type="STRING" id="46731.A0A3M6TEK1"/>
<reference evidence="1 2" key="1">
    <citation type="journal article" date="2018" name="Sci. Rep.">
        <title>Comparative analysis of the Pocillopora damicornis genome highlights role of immune system in coral evolution.</title>
        <authorList>
            <person name="Cunning R."/>
            <person name="Bay R.A."/>
            <person name="Gillette P."/>
            <person name="Baker A.C."/>
            <person name="Traylor-Knowles N."/>
        </authorList>
    </citation>
    <scope>NUCLEOTIDE SEQUENCE [LARGE SCALE GENOMIC DNA]</scope>
    <source>
        <strain evidence="1">RSMAS</strain>
        <tissue evidence="1">Whole animal</tissue>
    </source>
</reference>
<dbReference type="SUPFAM" id="SSF47113">
    <property type="entry name" value="Histone-fold"/>
    <property type="match status" value="1"/>
</dbReference>
<protein>
    <recommendedName>
        <fullName evidence="3">Transcription factor CBF/NF-Y/archaeal histone domain-containing protein</fullName>
    </recommendedName>
</protein>
<evidence type="ECO:0008006" key="3">
    <source>
        <dbReference type="Google" id="ProtNLM"/>
    </source>
</evidence>
<dbReference type="Proteomes" id="UP000275408">
    <property type="component" value="Unassembled WGS sequence"/>
</dbReference>
<dbReference type="InterPro" id="IPR009072">
    <property type="entry name" value="Histone-fold"/>
</dbReference>
<dbReference type="GO" id="GO:0046982">
    <property type="term" value="F:protein heterodimerization activity"/>
    <property type="evidence" value="ECO:0007669"/>
    <property type="project" value="InterPro"/>
</dbReference>
<dbReference type="Gene3D" id="1.10.20.10">
    <property type="entry name" value="Histone, subunit A"/>
    <property type="match status" value="1"/>
</dbReference>
<dbReference type="AlphaFoldDB" id="A0A3M6TEK1"/>
<comment type="caution">
    <text evidence="1">The sequence shown here is derived from an EMBL/GenBank/DDBJ whole genome shotgun (WGS) entry which is preliminary data.</text>
</comment>
<keyword evidence="2" id="KW-1185">Reference proteome</keyword>
<gene>
    <name evidence="1" type="ORF">pdam_00007159</name>
</gene>
<evidence type="ECO:0000313" key="2">
    <source>
        <dbReference type="Proteomes" id="UP000275408"/>
    </source>
</evidence>
<dbReference type="OrthoDB" id="1291358at2759"/>
<name>A0A3M6TEK1_POCDA</name>
<sequence>MHSSRYILSLELFIDYLTITAYKQESDSKQLTYKGLSKVVEDEEKLQFLGDIVPPKVLVKDFLESLKKKSRMSPFDVDSSSSESE</sequence>
<accession>A0A3M6TEK1</accession>
<proteinExistence type="predicted"/>